<keyword evidence="1" id="KW-0732">Signal</keyword>
<accession>A0A2N3ICN7</accession>
<dbReference type="SUPFAM" id="SSF56935">
    <property type="entry name" value="Porins"/>
    <property type="match status" value="1"/>
</dbReference>
<keyword evidence="4" id="KW-0675">Receptor</keyword>
<name>A0A2N3ICN7_9BACT</name>
<dbReference type="GO" id="GO:0015344">
    <property type="term" value="F:siderophore uptake transmembrane transporter activity"/>
    <property type="evidence" value="ECO:0007669"/>
    <property type="project" value="TreeGrafter"/>
</dbReference>
<protein>
    <submittedName>
        <fullName evidence="4">TonB-dependent Receptor Plug Domain</fullName>
    </submittedName>
</protein>
<keyword evidence="2" id="KW-0812">Transmembrane</keyword>
<dbReference type="InterPro" id="IPR012910">
    <property type="entry name" value="Plug_dom"/>
</dbReference>
<dbReference type="InterPro" id="IPR037066">
    <property type="entry name" value="Plug_dom_sf"/>
</dbReference>
<keyword evidence="2" id="KW-0998">Cell outer membrane</keyword>
<comment type="subcellular location">
    <subcellularLocation>
        <location evidence="2">Cell outer membrane</location>
        <topology evidence="2">Multi-pass membrane protein</topology>
    </subcellularLocation>
</comment>
<keyword evidence="2" id="KW-1134">Transmembrane beta strand</keyword>
<keyword evidence="2" id="KW-0472">Membrane</keyword>
<dbReference type="OrthoDB" id="9758472at2"/>
<sequence length="154" mass="17622">MMNRSKSFLFVALCFYCNFLLKAQDTDSSRIKLFRSSKEDIEQLLKKAEPTVELEVEIASKQKQAIEEAPSIISVVTREDIENYGFRDITDILRLVPGFEYAIDVQSLFGIGFRGMWGHEGKVLVMIDNHPINCFGYGNTNFFGHLACFCDRAY</sequence>
<reference evidence="4 5" key="1">
    <citation type="submission" date="2017-06" db="EMBL/GenBank/DDBJ databases">
        <title>Raineya orbicola gen. nov., sp. nov. a slightly thermophilic bacterium of the phylum Bacteroidetes and the description of Raineyaceae fam. nov.</title>
        <authorList>
            <person name="Albuquerque L."/>
            <person name="Polonia A.R.M."/>
            <person name="Barroso C."/>
            <person name="Froufe H.J.C."/>
            <person name="Lage O."/>
            <person name="Lobo-Da-Cunha A."/>
            <person name="Egas C."/>
            <person name="Da Costa M.S."/>
        </authorList>
    </citation>
    <scope>NUCLEOTIDE SEQUENCE [LARGE SCALE GENOMIC DNA]</scope>
    <source>
        <strain evidence="4 5">SPSPC-11</strain>
    </source>
</reference>
<evidence type="ECO:0000256" key="1">
    <source>
        <dbReference type="ARBA" id="ARBA00022729"/>
    </source>
</evidence>
<dbReference type="RefSeq" id="WP_101359047.1">
    <property type="nucleotide sequence ID" value="NZ_NKXO01000027.1"/>
</dbReference>
<keyword evidence="5" id="KW-1185">Reference proteome</keyword>
<evidence type="ECO:0000256" key="2">
    <source>
        <dbReference type="PROSITE-ProRule" id="PRU01360"/>
    </source>
</evidence>
<comment type="similarity">
    <text evidence="2">Belongs to the TonB-dependent receptor family.</text>
</comment>
<comment type="caution">
    <text evidence="4">The sequence shown here is derived from an EMBL/GenBank/DDBJ whole genome shotgun (WGS) entry which is preliminary data.</text>
</comment>
<dbReference type="PANTHER" id="PTHR30069:SF29">
    <property type="entry name" value="HEMOGLOBIN AND HEMOGLOBIN-HAPTOGLOBIN-BINDING PROTEIN 1-RELATED"/>
    <property type="match status" value="1"/>
</dbReference>
<dbReference type="AlphaFoldDB" id="A0A2N3ICN7"/>
<dbReference type="InterPro" id="IPR039426">
    <property type="entry name" value="TonB-dep_rcpt-like"/>
</dbReference>
<evidence type="ECO:0000313" key="5">
    <source>
        <dbReference type="Proteomes" id="UP000233387"/>
    </source>
</evidence>
<keyword evidence="2" id="KW-0813">Transport</keyword>
<dbReference type="Gene3D" id="2.170.130.10">
    <property type="entry name" value="TonB-dependent receptor, plug domain"/>
    <property type="match status" value="1"/>
</dbReference>
<evidence type="ECO:0000313" key="4">
    <source>
        <dbReference type="EMBL" id="PKQ68049.1"/>
    </source>
</evidence>
<dbReference type="Proteomes" id="UP000233387">
    <property type="component" value="Unassembled WGS sequence"/>
</dbReference>
<proteinExistence type="inferred from homology"/>
<organism evidence="4 5">
    <name type="scientific">Raineya orbicola</name>
    <dbReference type="NCBI Taxonomy" id="2016530"/>
    <lineage>
        <taxon>Bacteria</taxon>
        <taxon>Pseudomonadati</taxon>
        <taxon>Bacteroidota</taxon>
        <taxon>Cytophagia</taxon>
        <taxon>Cytophagales</taxon>
        <taxon>Raineyaceae</taxon>
        <taxon>Raineya</taxon>
    </lineage>
</organism>
<dbReference type="PANTHER" id="PTHR30069">
    <property type="entry name" value="TONB-DEPENDENT OUTER MEMBRANE RECEPTOR"/>
    <property type="match status" value="1"/>
</dbReference>
<dbReference type="Pfam" id="PF07715">
    <property type="entry name" value="Plug"/>
    <property type="match status" value="1"/>
</dbReference>
<dbReference type="GO" id="GO:0044718">
    <property type="term" value="P:siderophore transmembrane transport"/>
    <property type="evidence" value="ECO:0007669"/>
    <property type="project" value="TreeGrafter"/>
</dbReference>
<dbReference type="GO" id="GO:0009279">
    <property type="term" value="C:cell outer membrane"/>
    <property type="evidence" value="ECO:0007669"/>
    <property type="project" value="UniProtKB-SubCell"/>
</dbReference>
<evidence type="ECO:0000259" key="3">
    <source>
        <dbReference type="Pfam" id="PF07715"/>
    </source>
</evidence>
<dbReference type="PROSITE" id="PS52016">
    <property type="entry name" value="TONB_DEPENDENT_REC_3"/>
    <property type="match status" value="1"/>
</dbReference>
<feature type="domain" description="TonB-dependent receptor plug" evidence="3">
    <location>
        <begin position="67"/>
        <end position="141"/>
    </location>
</feature>
<dbReference type="EMBL" id="NKXO01000027">
    <property type="protein sequence ID" value="PKQ68049.1"/>
    <property type="molecule type" value="Genomic_DNA"/>
</dbReference>
<gene>
    <name evidence="4" type="ORF">Rain11_1776</name>
</gene>